<evidence type="ECO:0000256" key="1">
    <source>
        <dbReference type="SAM" id="Phobius"/>
    </source>
</evidence>
<keyword evidence="1" id="KW-0472">Membrane</keyword>
<gene>
    <name evidence="2" type="ORF">GALMADRAFT_136357</name>
</gene>
<dbReference type="AlphaFoldDB" id="A0A067T9B9"/>
<proteinExistence type="predicted"/>
<dbReference type="HOGENOM" id="CLU_2333759_0_0_1"/>
<keyword evidence="3" id="KW-1185">Reference proteome</keyword>
<evidence type="ECO:0000313" key="3">
    <source>
        <dbReference type="Proteomes" id="UP000027222"/>
    </source>
</evidence>
<reference evidence="3" key="1">
    <citation type="journal article" date="2014" name="Proc. Natl. Acad. Sci. U.S.A.">
        <title>Extensive sampling of basidiomycete genomes demonstrates inadequacy of the white-rot/brown-rot paradigm for wood decay fungi.</title>
        <authorList>
            <person name="Riley R."/>
            <person name="Salamov A.A."/>
            <person name="Brown D.W."/>
            <person name="Nagy L.G."/>
            <person name="Floudas D."/>
            <person name="Held B.W."/>
            <person name="Levasseur A."/>
            <person name="Lombard V."/>
            <person name="Morin E."/>
            <person name="Otillar R."/>
            <person name="Lindquist E.A."/>
            <person name="Sun H."/>
            <person name="LaButti K.M."/>
            <person name="Schmutz J."/>
            <person name="Jabbour D."/>
            <person name="Luo H."/>
            <person name="Baker S.E."/>
            <person name="Pisabarro A.G."/>
            <person name="Walton J.D."/>
            <person name="Blanchette R.A."/>
            <person name="Henrissat B."/>
            <person name="Martin F."/>
            <person name="Cullen D."/>
            <person name="Hibbett D.S."/>
            <person name="Grigoriev I.V."/>
        </authorList>
    </citation>
    <scope>NUCLEOTIDE SEQUENCE [LARGE SCALE GENOMIC DNA]</scope>
    <source>
        <strain evidence="3">CBS 339.88</strain>
    </source>
</reference>
<evidence type="ECO:0000313" key="2">
    <source>
        <dbReference type="EMBL" id="KDR79746.1"/>
    </source>
</evidence>
<protein>
    <submittedName>
        <fullName evidence="2">Uncharacterized protein</fullName>
    </submittedName>
</protein>
<keyword evidence="1" id="KW-0812">Transmembrane</keyword>
<dbReference type="OrthoDB" id="3040747at2759"/>
<dbReference type="EMBL" id="KL142372">
    <property type="protein sequence ID" value="KDR79746.1"/>
    <property type="molecule type" value="Genomic_DNA"/>
</dbReference>
<keyword evidence="1" id="KW-1133">Transmembrane helix</keyword>
<dbReference type="STRING" id="685588.A0A067T9B9"/>
<sequence length="98" mass="11055">MVEPLYVATVRHQPPRSRLLPHSDIIRSSSSLKLVLSALRACTGILGWTGLLTNNRFFLALYTLLIQIRVIFPSILIPGYLTCKHRLSNLEGERSLNL</sequence>
<feature type="transmembrane region" description="Helical" evidence="1">
    <location>
        <begin position="57"/>
        <end position="81"/>
    </location>
</feature>
<name>A0A067T9B9_GALM3</name>
<organism evidence="2 3">
    <name type="scientific">Galerina marginata (strain CBS 339.88)</name>
    <dbReference type="NCBI Taxonomy" id="685588"/>
    <lineage>
        <taxon>Eukaryota</taxon>
        <taxon>Fungi</taxon>
        <taxon>Dikarya</taxon>
        <taxon>Basidiomycota</taxon>
        <taxon>Agaricomycotina</taxon>
        <taxon>Agaricomycetes</taxon>
        <taxon>Agaricomycetidae</taxon>
        <taxon>Agaricales</taxon>
        <taxon>Agaricineae</taxon>
        <taxon>Strophariaceae</taxon>
        <taxon>Galerina</taxon>
    </lineage>
</organism>
<accession>A0A067T9B9</accession>
<dbReference type="Proteomes" id="UP000027222">
    <property type="component" value="Unassembled WGS sequence"/>
</dbReference>